<keyword evidence="6" id="KW-1185">Reference proteome</keyword>
<protein>
    <submittedName>
        <fullName evidence="5">PPE family protein</fullName>
    </submittedName>
</protein>
<dbReference type="Pfam" id="PF12484">
    <property type="entry name" value="PPE-SVP"/>
    <property type="match status" value="1"/>
</dbReference>
<dbReference type="PANTHER" id="PTHR46766:SF1">
    <property type="entry name" value="GLUTAMINE-RICH PROTEIN 2"/>
    <property type="match status" value="1"/>
</dbReference>
<comment type="caution">
    <text evidence="5">The sequence shown here is derived from an EMBL/GenBank/DDBJ whole genome shotgun (WGS) entry which is preliminary data.</text>
</comment>
<dbReference type="InterPro" id="IPR022171">
    <property type="entry name" value="PPE_C"/>
</dbReference>
<evidence type="ECO:0000259" key="3">
    <source>
        <dbReference type="Pfam" id="PF00823"/>
    </source>
</evidence>
<organism evidence="5 6">
    <name type="scientific">[Mycobacterium] nativiensis</name>
    <dbReference type="NCBI Taxonomy" id="2855503"/>
    <lineage>
        <taxon>Bacteria</taxon>
        <taxon>Bacillati</taxon>
        <taxon>Actinomycetota</taxon>
        <taxon>Actinomycetes</taxon>
        <taxon>Mycobacteriales</taxon>
        <taxon>Mycobacteriaceae</taxon>
        <taxon>Mycolicibacter</taxon>
    </lineage>
</organism>
<dbReference type="PANTHER" id="PTHR46766">
    <property type="entry name" value="GLUTAMINE-RICH PROTEIN 2"/>
    <property type="match status" value="1"/>
</dbReference>
<dbReference type="SUPFAM" id="SSF140459">
    <property type="entry name" value="PE/PPE dimer-like"/>
    <property type="match status" value="1"/>
</dbReference>
<feature type="domain" description="PPE" evidence="3">
    <location>
        <begin position="2"/>
        <end position="163"/>
    </location>
</feature>
<proteinExistence type="inferred from homology"/>
<dbReference type="InterPro" id="IPR000030">
    <property type="entry name" value="PPE_dom"/>
</dbReference>
<feature type="compositionally biased region" description="Basic and acidic residues" evidence="2">
    <location>
        <begin position="369"/>
        <end position="380"/>
    </location>
</feature>
<dbReference type="RefSeq" id="WP_305070735.1">
    <property type="nucleotide sequence ID" value="NZ_JAYJJU010000003.1"/>
</dbReference>
<feature type="compositionally biased region" description="Basic residues" evidence="2">
    <location>
        <begin position="381"/>
        <end position="391"/>
    </location>
</feature>
<accession>A0ABU5XSW5</accession>
<dbReference type="InterPro" id="IPR038332">
    <property type="entry name" value="PPE_sf"/>
</dbReference>
<sequence>MDFAALPPEVNSGRMYAGPGSGSLLAASAAWDELALELHTAAASYRSVVTELTSGPWLGSSSTKMTAAAAPYATWLSATAEQAEHTGAQAKAAAAAHSSAFAMTIPPPLIAANRAQLASLVATNFFGQNAPAIAATEAQYAEMWAQDASAMYSYAAGAQTASEMMPFATPPQTVDGAGVAADGAVAGEAAAEAAGQSAVSQAMQALPNALPSSAEAMASEGLGLPPIFGDLATLGAAPVSTMMSSAIIAAFIPEYLIAGAALPSPFGLEAAAPAAVAAGLPLGRTPTLGAAGLASATSSASAGIGNAASVSGLSVPRAWATTAPEMRLAAAELPAPSLATGTSAMLSGMPLLGGAPLMGVGPRGSAAVRAKDDQNEEAKRKAAKGRRSSMW</sequence>
<dbReference type="Pfam" id="PF00823">
    <property type="entry name" value="PPE"/>
    <property type="match status" value="1"/>
</dbReference>
<gene>
    <name evidence="5" type="ORF">KV113_04635</name>
</gene>
<feature type="region of interest" description="Disordered" evidence="2">
    <location>
        <begin position="362"/>
        <end position="391"/>
    </location>
</feature>
<reference evidence="5 6" key="1">
    <citation type="submission" date="2023-12" db="EMBL/GenBank/DDBJ databases">
        <title>Description of new species of Mycobacterium terrae complex isolated from sewage at the Sao Paulo Zoological Park Foundation in Brazil.</title>
        <authorList>
            <person name="Romagnoli C.L."/>
            <person name="Conceicao E.C."/>
            <person name="Machado E."/>
            <person name="Barreto L.B.P.F."/>
            <person name="Sharma A."/>
            <person name="Silva N.M."/>
            <person name="Marques L.E."/>
            <person name="Juliana M.A."/>
            <person name="Lourenco M.C.S."/>
            <person name="Digiampietri L.A."/>
            <person name="Suffys P.N."/>
            <person name="Viana-Niero C."/>
        </authorList>
    </citation>
    <scope>NUCLEOTIDE SEQUENCE [LARGE SCALE GENOMIC DNA]</scope>
    <source>
        <strain evidence="5 6">MYC340</strain>
    </source>
</reference>
<dbReference type="Proteomes" id="UP001298593">
    <property type="component" value="Unassembled WGS sequence"/>
</dbReference>
<evidence type="ECO:0000256" key="2">
    <source>
        <dbReference type="SAM" id="MobiDB-lite"/>
    </source>
</evidence>
<feature type="domain" description="PPE family C-terminal" evidence="4">
    <location>
        <begin position="301"/>
        <end position="368"/>
    </location>
</feature>
<dbReference type="EMBL" id="JAYJJU010000003">
    <property type="protein sequence ID" value="MEB3030837.1"/>
    <property type="molecule type" value="Genomic_DNA"/>
</dbReference>
<evidence type="ECO:0000313" key="5">
    <source>
        <dbReference type="EMBL" id="MEB3030837.1"/>
    </source>
</evidence>
<comment type="similarity">
    <text evidence="1">Belongs to the mycobacterial PPE family.</text>
</comment>
<dbReference type="Gene3D" id="1.20.1260.20">
    <property type="entry name" value="PPE superfamily"/>
    <property type="match status" value="1"/>
</dbReference>
<evidence type="ECO:0000259" key="4">
    <source>
        <dbReference type="Pfam" id="PF12484"/>
    </source>
</evidence>
<evidence type="ECO:0000256" key="1">
    <source>
        <dbReference type="ARBA" id="ARBA00010652"/>
    </source>
</evidence>
<name>A0ABU5XSW5_9MYCO</name>
<evidence type="ECO:0000313" key="6">
    <source>
        <dbReference type="Proteomes" id="UP001298593"/>
    </source>
</evidence>